<organism evidence="9 10">
    <name type="scientific">Spodoptera littoralis</name>
    <name type="common">Egyptian cotton leafworm</name>
    <dbReference type="NCBI Taxonomy" id="7109"/>
    <lineage>
        <taxon>Eukaryota</taxon>
        <taxon>Metazoa</taxon>
        <taxon>Ecdysozoa</taxon>
        <taxon>Arthropoda</taxon>
        <taxon>Hexapoda</taxon>
        <taxon>Insecta</taxon>
        <taxon>Pterygota</taxon>
        <taxon>Neoptera</taxon>
        <taxon>Endopterygota</taxon>
        <taxon>Lepidoptera</taxon>
        <taxon>Glossata</taxon>
        <taxon>Ditrysia</taxon>
        <taxon>Noctuoidea</taxon>
        <taxon>Noctuidae</taxon>
        <taxon>Amphipyrinae</taxon>
        <taxon>Spodoptera</taxon>
    </lineage>
</organism>
<dbReference type="GO" id="GO:0045053">
    <property type="term" value="P:protein retention in Golgi apparatus"/>
    <property type="evidence" value="ECO:0007669"/>
    <property type="project" value="TreeGrafter"/>
</dbReference>
<evidence type="ECO:0000256" key="1">
    <source>
        <dbReference type="ARBA" id="ARBA00006545"/>
    </source>
</evidence>
<evidence type="ECO:0000259" key="6">
    <source>
        <dbReference type="Pfam" id="PF25033"/>
    </source>
</evidence>
<evidence type="ECO:0000256" key="2">
    <source>
        <dbReference type="ARBA" id="ARBA00022448"/>
    </source>
</evidence>
<dbReference type="InterPro" id="IPR056748">
    <property type="entry name" value="VPS13-like_C"/>
</dbReference>
<evidence type="ECO:0000259" key="7">
    <source>
        <dbReference type="Pfam" id="PF25036"/>
    </source>
</evidence>
<dbReference type="InterPro" id="IPR009543">
    <property type="entry name" value="VPS13_VAB"/>
</dbReference>
<proteinExistence type="inferred from homology"/>
<dbReference type="Pfam" id="PF25036">
    <property type="entry name" value="VPS13_VAB"/>
    <property type="match status" value="1"/>
</dbReference>
<keyword evidence="3" id="KW-0445">Lipid transport</keyword>
<feature type="domain" description="VPS13-like middle region" evidence="6">
    <location>
        <begin position="1083"/>
        <end position="1920"/>
    </location>
</feature>
<feature type="coiled-coil region" evidence="4">
    <location>
        <begin position="1269"/>
        <end position="1296"/>
    </location>
</feature>
<evidence type="ECO:0008006" key="11">
    <source>
        <dbReference type="Google" id="ProtNLM"/>
    </source>
</evidence>
<keyword evidence="4" id="KW-0175">Coiled coil</keyword>
<reference evidence="9" key="1">
    <citation type="submission" date="2022-02" db="EMBL/GenBank/DDBJ databases">
        <authorList>
            <person name="King R."/>
        </authorList>
    </citation>
    <scope>NUCLEOTIDE SEQUENCE</scope>
</reference>
<protein>
    <recommendedName>
        <fullName evidence="11">Vacuolar protein sorting-associated protein 13</fullName>
    </recommendedName>
</protein>
<evidence type="ECO:0000313" key="9">
    <source>
        <dbReference type="EMBL" id="CAH1647122.1"/>
    </source>
</evidence>
<dbReference type="EMBL" id="LR824540">
    <property type="protein sequence ID" value="CAH1647122.1"/>
    <property type="molecule type" value="Genomic_DNA"/>
</dbReference>
<feature type="domain" description="Vacuolar protein sorting-associated protein 13 VPS13 adaptor binding" evidence="7">
    <location>
        <begin position="2079"/>
        <end position="2577"/>
    </location>
</feature>
<gene>
    <name evidence="9" type="ORF">SPLIT_LOCUS12473</name>
</gene>
<name>A0A9P0IJ30_SPOLI</name>
<dbReference type="PANTHER" id="PTHR16166:SF93">
    <property type="entry name" value="INTERMEMBRANE LIPID TRANSFER PROTEIN VPS13"/>
    <property type="match status" value="1"/>
</dbReference>
<dbReference type="Pfam" id="PF25037">
    <property type="entry name" value="VPS13_C"/>
    <property type="match status" value="1"/>
</dbReference>
<evidence type="ECO:0000259" key="5">
    <source>
        <dbReference type="Pfam" id="PF12624"/>
    </source>
</evidence>
<dbReference type="InterPro" id="IPR026854">
    <property type="entry name" value="VPS13_N"/>
</dbReference>
<dbReference type="Pfam" id="PF12624">
    <property type="entry name" value="VPS13_N"/>
    <property type="match status" value="1"/>
</dbReference>
<feature type="coiled-coil region" evidence="4">
    <location>
        <begin position="101"/>
        <end position="128"/>
    </location>
</feature>
<dbReference type="GO" id="GO:0006869">
    <property type="term" value="P:lipid transport"/>
    <property type="evidence" value="ECO:0007669"/>
    <property type="project" value="UniProtKB-KW"/>
</dbReference>
<feature type="domain" description="Chorein N-terminal" evidence="5">
    <location>
        <begin position="2"/>
        <end position="1016"/>
    </location>
</feature>
<evidence type="ECO:0000256" key="4">
    <source>
        <dbReference type="SAM" id="Coils"/>
    </source>
</evidence>
<dbReference type="GO" id="GO:0006623">
    <property type="term" value="P:protein targeting to vacuole"/>
    <property type="evidence" value="ECO:0007669"/>
    <property type="project" value="TreeGrafter"/>
</dbReference>
<dbReference type="PANTHER" id="PTHR16166">
    <property type="entry name" value="VACUOLAR PROTEIN SORTING-ASSOCIATED PROTEIN VPS13"/>
    <property type="match status" value="1"/>
</dbReference>
<dbReference type="InterPro" id="IPR056747">
    <property type="entry name" value="VPS13-like_M"/>
</dbReference>
<feature type="domain" description="Intermembrane lipid transfer protein VPS13-like C-terminal" evidence="8">
    <location>
        <begin position="3225"/>
        <end position="3342"/>
    </location>
</feature>
<accession>A0A9P0IJ30</accession>
<dbReference type="InterPro" id="IPR026847">
    <property type="entry name" value="VPS13"/>
</dbReference>
<evidence type="ECO:0000313" key="10">
    <source>
        <dbReference type="Proteomes" id="UP001153321"/>
    </source>
</evidence>
<evidence type="ECO:0000259" key="8">
    <source>
        <dbReference type="Pfam" id="PF25037"/>
    </source>
</evidence>
<keyword evidence="2" id="KW-0813">Transport</keyword>
<sequence length="3362" mass="377278">MVFESIVVDVLNRFLGSYVENLNRSQLKLGIWGGDVVLENLILKQNALEELNIPVQTVYGHLGKLVLKIPWKNLYGASVEATVERLFLIVNPTAEVKYDREKEEKIELAAKQAELARVEEAKKREAQKDQIKLDETFVEKLATQIIKNVQLKIKDIHIRYEDGITNPKAPFSFGITLHNLSVQTTDENWQKALITDAVTKIFKILDLEGLAIYWNPATEVYSRSEPMQIKDRLLNEIATKSSKPEFYHYALGPINATAKLKLNPKPEGDTPKFSSPKVILSLHMEQLSVSLTKAQYQDMMLLADSMDRMNKQAPYRKYRPDLNTYKRHYKAWWKFAYTCILEEEVRRRRRNWDWTHMLEHRQLCKDYATVYQCKLSNKGKVSSEQLCVLDKAEKHLDLLNLVVIRQKIEMEVERLGKLEEEAKKNKGWFSGWWYGSGSKEDDLAEGTAIMKQFEKAMTPEEKEKLFRAIDYQENSAPLHLPVEYVAVESYFQLDRLQLRVTDEVEVLKACVDHVEVDMKQRPSANALRVDVQMKSFSVTGVQQGSFEPQLVTSKEVTNNVNLLNVVFETNPLDGLCNQRVKVSARPLQIIYDAQTVIEIVNVFKPETESSALTTLQAVAENKLSDLKEKSALGMQYAVHHHTFIDLDIDIAASYIIVPKTGIYNEGGACVVVKLGAIKVKSEPRSQALDVHKLYKEGLADEDILREIARHSYDKMALELTKMQIVIAHADEDWQSAISSTNDEGTPLHLLQPTNLVIQIHKCLITDDPRLPKVRVIGELQKIAISVSEDRLLALCEILVSMPLPKSDEATQLKIFCYKFAYTMTGSVIEPAYTVRSAHPSQALVQSESKASSLSLLKYLDPMEKQKREAARAKEKKKKDEHTVQMTEVEAFFIMKALLEMTAVQKTFTLETIIRLGSVKLQHHRVGYGLSVLDIIETPEVVIKDQCIENVAIDKVHTQYQNRYLFTVTYRNVDKKCPDFRGIYGSVEQMIELDFTNLRVLLHLEGLREILVIVNEYQTRMQAIQSTVDRTANAGPLETIMEDEEFVTAKSKASVTKPSRQKQVESIQMKVNCKIGAIEIVFATEKRPLSVVQLQGAAAGLVLKASYTQVDCTIASIKVEDLNPATVHKEILKVLGGDVMNVQIVMYNLDTFPSVSDVNMSIDCQVSCLRIIFLNWFVTSMLEFLNNFQTAQQAIIDASSQAADAARANVQNAYTNSTKLSLKVRLAAPIIIVPENSRSNNAMLIDLGVITINNKFVDLNVVDVSNKVTVDELTLELEDMKVSCVKLEDNYKDAIQERKLLRPTSFKLFVKRSLSSWYESLPDLDISGRMKTIAITVGHSDYKSIMKILNQNLQEGAKAEDKAAAGLAKTASKATVRPSKTQSKSVAAVISSKENIVKKPRTTIKFSFTMDSFVIDLLNTISTVQDGEYSMFSQDVDLARFCMALLSVKGRMLSDGSMQTSVLLVDCTLDDTRPGRGSKLTRYLERRRSHRSDSITGNDSAMEAPDKIRSMIDVTYTMKNNDTFIDMRIFSFDLILAMDFLNKIAEFMTTGMADDGQKPKDEAAAPRMPDKSIDVVAKRKSTAVSTAVAEPPLLSMMTVNIKIEQPDIILVESLEMKHCEALVLNMEARFKLRRSVERMVADGGISGLQMVVRTLGADGRGLQPPAGAGAGPRYLLAPTHLSLALSQPPCSGMHIDLAITDIKITVSPDIIALLNRVLATMTSSDENNQVEENQAIFYDHLWAIQPFNPNSYWFLKTEKAVEAIDAEDDAYVEMDANPPVGEICLLSCPSIITSFEMEIGNETIPVLVMQASLTGQVKDWSSDFYAESTWAMQVSYYNIQRAVWEPLIEPVEVLKDYQYKHVPWELKMEVVMHAQEAPTIIDTTDEAVNLQAVAQRQARKTVTLSSSEPLEITITRTGMEVLTLLGNSFSAAGETSSEGTTTSKSKVDPFTKTFLGAPYVLHNCTGLTAKLMLKENHDFTVCLTEEYVSSDYREVVLEPGACVPLQLKHGGLNLMKLNEPPPPLKLSVKIVEIEDEVQIPVDRADKRYFPLGRKLSGNAIEKNVPHVAAIEPRGLISDVVMQDAALHIYLRSVVQVTNTLSVNVSVYYMTLSGNEVRLLGEVKPGEIIRLPLQAVHTPTAELFFSVEGFTVSVSPFIWRELQQEVNISRLLQCDSKDKNSGEKFYIKAVGTMEQVFYEHTTRHTFASSCYDIVLKPAVKLQNCLPVEIVVSQLGLKRTQVFRPGEMFHLSHLSPNRASIVIMIQNYLDKCWVCTKNLPESDTELSVWSFESHDSPSVMTLDLGMHSVDLEGTQVLSLYCPFWMLNKTGFTLCYRKSKKPEKDSSTPSKNVDETGNVIFHPKEYKEPILFSFRAKNFFGKKKAAIRVEFGEWSDKFSLDVPGSSGVVLCKHEGRTYQVAVTNQLTFNSLTKMVIFTPYFLIINEAPFDIQYQELHRSGDPWTTVAQNSSAPLWPVIEKEDKLLLLRVACSPVHAAPFLYTEQHSVCLKLDNEFGGLHVEVQLSEGGTYITVRQYRDGHAPALLVNYTPHNITVYEKENVNVKFLKSMHKMLYTWDNPAGPRVLIFESHKKREIENDLRKDGLGHFMINDHTKIHWVSFLDGLQRVILFTDDIILASNAYTVGEAESVDTELVLSMQGIGLSLVNDPEQLEIVYISISNSGIIWEQCKPGARRYKKIEGTKVLQLEECYQRYISEKMVNDEPVVPRVFIDEKVEVDFEELRQLKPAVRILRRTLQPGLWASYGLTAHSRRLHARLHRLQIDQQLPLPTFPVVLAPVPPPRSITNEDPSGMKPFIEVSIVERLMEHSKVRQYKYYKVLIQEFHVKVDMGLVNALMGMFPQRLLNEQEALDAFQLDLEKAGQPLEALAAIGVASDLKNFYDNLHLSPLKVHVSFSLGGATQLPTFVGTVLQSIGVTLTDMNDVVFKLSYYERNYEFLSQKEMIGQVQSHYTGQALKQLYVLVLGLDVIGNPYGLVVGLKKGVEDLFYEPFQGAIQGPGEFAEGLFLGVRSLVGHTVGGAAGAVSRITGAMGHGLAALSLDKDYQRRRRDNINKPPANLQEGLARSGKGLVMGVVDGVTGVFTKPIEGAREQGVEGFFRGLGRGAVGLVARPTAGVVDFASGSLDAVKRRIFRYDCMLTECQGVVDGVRGVLIRPIQGAHEGGAGGFVKGLGRGAVGLVVRPVGGVVDFTSGLLTSVKRAADLSEEVTKRRPARYMAPDSGVRPYSRLQAEGYKMLFELEKGKYVSTDRYEAHVWVIPGKEVVMCTDKRMLYIEKNNVFGGWQIVWSYLWADLPEVPTAVNKGVYIPTAKRKVLGMFPTSGSGKVIFLYDEQQKKYLLAQCQRLMQSR</sequence>
<dbReference type="Pfam" id="PF25033">
    <property type="entry name" value="VPS13_M"/>
    <property type="match status" value="1"/>
</dbReference>
<evidence type="ECO:0000256" key="3">
    <source>
        <dbReference type="ARBA" id="ARBA00023055"/>
    </source>
</evidence>
<dbReference type="Proteomes" id="UP001153321">
    <property type="component" value="Chromosome 9"/>
</dbReference>
<comment type="similarity">
    <text evidence="1">Belongs to the VPS13 family.</text>
</comment>
<keyword evidence="10" id="KW-1185">Reference proteome</keyword>